<dbReference type="GO" id="GO:0000166">
    <property type="term" value="F:nucleotide binding"/>
    <property type="evidence" value="ECO:0007669"/>
    <property type="project" value="InterPro"/>
</dbReference>
<dbReference type="Pfam" id="PF22725">
    <property type="entry name" value="GFO_IDH_MocA_C3"/>
    <property type="match status" value="1"/>
</dbReference>
<sequence length="313" mass="34565">MGIRKINMGMVGGGPGSFIGRVHYSSALLDGHINFVCGAFSSDPAKSKIAGKDYYLDPSRAYDSYAEMIEKESKLPEGERMDFLCIASPNHVHYGPAKLALENGFHVVSDKPLTFTTDEARSLVKLVEETGLIFAVTHAYTGYPMVKEARDMIRTGKLGKIRKVISEYPQGWLSTLLEATGQTQAAWRGDPERSGKVNSMGDIGTHALNLAEYVTGLKVTEVCADISTMVEERKLDDDGNLLVHFDNGARGIIYASQISAGEENGLTIRVYGEKGGLEWVQTDLDTLIAKWRGYMRYAMAHVDWRWTFGHQVS</sequence>
<evidence type="ECO:0000259" key="1">
    <source>
        <dbReference type="Pfam" id="PF01408"/>
    </source>
</evidence>
<dbReference type="Pfam" id="PF01408">
    <property type="entry name" value="GFO_IDH_MocA"/>
    <property type="match status" value="1"/>
</dbReference>
<evidence type="ECO:0000313" key="3">
    <source>
        <dbReference type="EMBL" id="KKK58937.1"/>
    </source>
</evidence>
<dbReference type="InterPro" id="IPR051317">
    <property type="entry name" value="Gfo/Idh/MocA_oxidoreduct"/>
</dbReference>
<dbReference type="Gene3D" id="3.40.50.720">
    <property type="entry name" value="NAD(P)-binding Rossmann-like Domain"/>
    <property type="match status" value="1"/>
</dbReference>
<dbReference type="AlphaFoldDB" id="A0A0F8WPV9"/>
<dbReference type="EMBL" id="LAZR01063729">
    <property type="protein sequence ID" value="KKK58937.1"/>
    <property type="molecule type" value="Genomic_DNA"/>
</dbReference>
<organism evidence="3">
    <name type="scientific">marine sediment metagenome</name>
    <dbReference type="NCBI Taxonomy" id="412755"/>
    <lineage>
        <taxon>unclassified sequences</taxon>
        <taxon>metagenomes</taxon>
        <taxon>ecological metagenomes</taxon>
    </lineage>
</organism>
<accession>A0A0F8WPV9</accession>
<dbReference type="PANTHER" id="PTHR43708">
    <property type="entry name" value="CONSERVED EXPRESSED OXIDOREDUCTASE (EUROFUNG)"/>
    <property type="match status" value="1"/>
</dbReference>
<dbReference type="InterPro" id="IPR000683">
    <property type="entry name" value="Gfo/Idh/MocA-like_OxRdtase_N"/>
</dbReference>
<reference evidence="3" key="1">
    <citation type="journal article" date="2015" name="Nature">
        <title>Complex archaea that bridge the gap between prokaryotes and eukaryotes.</title>
        <authorList>
            <person name="Spang A."/>
            <person name="Saw J.H."/>
            <person name="Jorgensen S.L."/>
            <person name="Zaremba-Niedzwiedzka K."/>
            <person name="Martijn J."/>
            <person name="Lind A.E."/>
            <person name="van Eijk R."/>
            <person name="Schleper C."/>
            <person name="Guy L."/>
            <person name="Ettema T.J."/>
        </authorList>
    </citation>
    <scope>NUCLEOTIDE SEQUENCE</scope>
</reference>
<evidence type="ECO:0008006" key="4">
    <source>
        <dbReference type="Google" id="ProtNLM"/>
    </source>
</evidence>
<dbReference type="InterPro" id="IPR055170">
    <property type="entry name" value="GFO_IDH_MocA-like_dom"/>
</dbReference>
<feature type="domain" description="Gfo/Idh/MocA-like oxidoreductase N-terminal" evidence="1">
    <location>
        <begin position="6"/>
        <end position="138"/>
    </location>
</feature>
<proteinExistence type="predicted"/>
<dbReference type="InterPro" id="IPR036291">
    <property type="entry name" value="NAD(P)-bd_dom_sf"/>
</dbReference>
<evidence type="ECO:0000259" key="2">
    <source>
        <dbReference type="Pfam" id="PF22725"/>
    </source>
</evidence>
<protein>
    <recommendedName>
        <fullName evidence="4">Gfo/Idh/MocA-like oxidoreductase N-terminal domain-containing protein</fullName>
    </recommendedName>
</protein>
<feature type="domain" description="GFO/IDH/MocA-like oxidoreductase" evidence="2">
    <location>
        <begin position="147"/>
        <end position="278"/>
    </location>
</feature>
<dbReference type="Gene3D" id="3.30.360.10">
    <property type="entry name" value="Dihydrodipicolinate Reductase, domain 2"/>
    <property type="match status" value="1"/>
</dbReference>
<dbReference type="PANTHER" id="PTHR43708:SF3">
    <property type="entry name" value="OXIDOREDUCTASE"/>
    <property type="match status" value="1"/>
</dbReference>
<dbReference type="SUPFAM" id="SSF55347">
    <property type="entry name" value="Glyceraldehyde-3-phosphate dehydrogenase-like, C-terminal domain"/>
    <property type="match status" value="1"/>
</dbReference>
<name>A0A0F8WPV9_9ZZZZ</name>
<gene>
    <name evidence="3" type="ORF">LCGC14_3039400</name>
</gene>
<dbReference type="SUPFAM" id="SSF51735">
    <property type="entry name" value="NAD(P)-binding Rossmann-fold domains"/>
    <property type="match status" value="1"/>
</dbReference>
<comment type="caution">
    <text evidence="3">The sequence shown here is derived from an EMBL/GenBank/DDBJ whole genome shotgun (WGS) entry which is preliminary data.</text>
</comment>